<evidence type="ECO:0000313" key="3">
    <source>
        <dbReference type="EMBL" id="QGQ96463.1"/>
    </source>
</evidence>
<dbReference type="SMART" id="SM00014">
    <property type="entry name" value="acidPPc"/>
    <property type="match status" value="1"/>
</dbReference>
<dbReference type="InterPro" id="IPR036938">
    <property type="entry name" value="PAP2/HPO_sf"/>
</dbReference>
<keyword evidence="4" id="KW-1185">Reference proteome</keyword>
<dbReference type="Pfam" id="PF01569">
    <property type="entry name" value="PAP2"/>
    <property type="match status" value="1"/>
</dbReference>
<feature type="domain" description="Phosphatidic acid phosphatase type 2/haloperoxidase" evidence="2">
    <location>
        <begin position="84"/>
        <end position="199"/>
    </location>
</feature>
<dbReference type="SUPFAM" id="SSF48317">
    <property type="entry name" value="Acid phosphatase/Vanadium-dependent haloperoxidase"/>
    <property type="match status" value="1"/>
</dbReference>
<feature type="transmembrane region" description="Helical" evidence="1">
    <location>
        <begin position="131"/>
        <end position="149"/>
    </location>
</feature>
<evidence type="ECO:0000313" key="4">
    <source>
        <dbReference type="Proteomes" id="UP000426246"/>
    </source>
</evidence>
<evidence type="ECO:0000256" key="1">
    <source>
        <dbReference type="SAM" id="Phobius"/>
    </source>
</evidence>
<gene>
    <name evidence="3" type="ORF">EHS13_17015</name>
</gene>
<dbReference type="Proteomes" id="UP000426246">
    <property type="component" value="Chromosome"/>
</dbReference>
<keyword evidence="1" id="KW-1133">Transmembrane helix</keyword>
<dbReference type="Gene3D" id="1.20.144.10">
    <property type="entry name" value="Phosphatidic acid phosphatase type 2/haloperoxidase"/>
    <property type="match status" value="2"/>
</dbReference>
<sequence>MAFNKNQISIVILIIAFAILTYLVQAISSFSLDLRITHSIQSIDFAAFNGIMVFFSWAGFPPQSVVLMLLFVGLIYFLGLRWEAAVTLLGGIFGQLLNWLIKELIHRDRPSGDLVNVVLKLDSYSFPSGHVMFYTEFFGFICFLAFVLLRPSWKRNVILILFGSQVLAVGISRIYLGAHWASDVLGAYLLGSLCLIAIIQFYRWGKPRYFV</sequence>
<feature type="transmembrane region" description="Helical" evidence="1">
    <location>
        <begin position="156"/>
        <end position="178"/>
    </location>
</feature>
<reference evidence="4" key="1">
    <citation type="submission" date="2018-11" db="EMBL/GenBank/DDBJ databases">
        <title>Complete genome sequence of Paenibacillus sp. ML311-T8.</title>
        <authorList>
            <person name="Nam Y.-D."/>
            <person name="Kang J."/>
            <person name="Chung W.-H."/>
            <person name="Park Y.S."/>
        </authorList>
    </citation>
    <scope>NUCLEOTIDE SEQUENCE [LARGE SCALE GENOMIC DNA]</scope>
    <source>
        <strain evidence="4">ML311-T8</strain>
    </source>
</reference>
<accession>A0A6B8RLP4</accession>
<protein>
    <submittedName>
        <fullName evidence="3">Phosphatase PAP2 family protein</fullName>
    </submittedName>
</protein>
<keyword evidence="1" id="KW-0472">Membrane</keyword>
<keyword evidence="1" id="KW-0812">Transmembrane</keyword>
<dbReference type="KEGG" id="ppsc:EHS13_17015"/>
<dbReference type="AlphaFoldDB" id="A0A6B8RLP4"/>
<dbReference type="RefSeq" id="WP_155701505.1">
    <property type="nucleotide sequence ID" value="NZ_CP034235.1"/>
</dbReference>
<dbReference type="CDD" id="cd03392">
    <property type="entry name" value="PAP2_like_2"/>
    <property type="match status" value="1"/>
</dbReference>
<organism evidence="3 4">
    <name type="scientific">Paenibacillus psychroresistens</name>
    <dbReference type="NCBI Taxonomy" id="1778678"/>
    <lineage>
        <taxon>Bacteria</taxon>
        <taxon>Bacillati</taxon>
        <taxon>Bacillota</taxon>
        <taxon>Bacilli</taxon>
        <taxon>Bacillales</taxon>
        <taxon>Paenibacillaceae</taxon>
        <taxon>Paenibacillus</taxon>
    </lineage>
</organism>
<dbReference type="PANTHER" id="PTHR14969">
    <property type="entry name" value="SPHINGOSINE-1-PHOSPHATE PHOSPHOHYDROLASE"/>
    <property type="match status" value="1"/>
</dbReference>
<evidence type="ECO:0000259" key="2">
    <source>
        <dbReference type="SMART" id="SM00014"/>
    </source>
</evidence>
<dbReference type="EMBL" id="CP034235">
    <property type="protein sequence ID" value="QGQ96463.1"/>
    <property type="molecule type" value="Genomic_DNA"/>
</dbReference>
<feature type="transmembrane region" description="Helical" evidence="1">
    <location>
        <begin position="184"/>
        <end position="202"/>
    </location>
</feature>
<dbReference type="InterPro" id="IPR000326">
    <property type="entry name" value="PAP2/HPO"/>
</dbReference>
<proteinExistence type="predicted"/>
<name>A0A6B8RLP4_9BACL</name>
<feature type="transmembrane region" description="Helical" evidence="1">
    <location>
        <begin position="50"/>
        <end position="77"/>
    </location>
</feature>
<dbReference type="OrthoDB" id="9789113at2"/>
<dbReference type="PANTHER" id="PTHR14969:SF13">
    <property type="entry name" value="AT30094P"/>
    <property type="match status" value="1"/>
</dbReference>